<dbReference type="Pfam" id="PF13847">
    <property type="entry name" value="Methyltransf_31"/>
    <property type="match status" value="1"/>
</dbReference>
<keyword evidence="3" id="KW-1185">Reference proteome</keyword>
<dbReference type="GO" id="GO:0032259">
    <property type="term" value="P:methylation"/>
    <property type="evidence" value="ECO:0007669"/>
    <property type="project" value="UniProtKB-KW"/>
</dbReference>
<evidence type="ECO:0000313" key="2">
    <source>
        <dbReference type="EMBL" id="MBW7452510.1"/>
    </source>
</evidence>
<sequence>MDYLTAEVNEKDSVEYWDNFYREIKIQHESNFCLLIKSMSTDQSVILDIGCGSGRDAFSFAKDGYEVVGIDRSKQAISANKTMKNHPKFKNLNIEFNVVDLGNVRKLNDIIIAVIQRTKKQNKSVIVYVRFLLHSINERTEQILLDTLSANLQKGDQFAAEFRTIEDEGRNKVYDNHYRRFIDADHLLDKLVTKYDFSPILFEKGTGLSIFNNEDPFLGRIVVEKN</sequence>
<dbReference type="RefSeq" id="WP_210038983.1">
    <property type="nucleotide sequence ID" value="NZ_JBHLVU010000043.1"/>
</dbReference>
<dbReference type="InterPro" id="IPR025714">
    <property type="entry name" value="Methyltranfer_dom"/>
</dbReference>
<dbReference type="GO" id="GO:0008168">
    <property type="term" value="F:methyltransferase activity"/>
    <property type="evidence" value="ECO:0007669"/>
    <property type="project" value="UniProtKB-KW"/>
</dbReference>
<dbReference type="CDD" id="cd02440">
    <property type="entry name" value="AdoMet_MTases"/>
    <property type="match status" value="1"/>
</dbReference>
<organism evidence="2 3">
    <name type="scientific">Paenibacillus sepulcri</name>
    <dbReference type="NCBI Taxonomy" id="359917"/>
    <lineage>
        <taxon>Bacteria</taxon>
        <taxon>Bacillati</taxon>
        <taxon>Bacillota</taxon>
        <taxon>Bacilli</taxon>
        <taxon>Bacillales</taxon>
        <taxon>Paenibacillaceae</taxon>
        <taxon>Paenibacillus</taxon>
    </lineage>
</organism>
<evidence type="ECO:0000259" key="1">
    <source>
        <dbReference type="Pfam" id="PF13847"/>
    </source>
</evidence>
<feature type="domain" description="Methyltransferase" evidence="1">
    <location>
        <begin position="42"/>
        <end position="112"/>
    </location>
</feature>
<keyword evidence="2" id="KW-0808">Transferase</keyword>
<dbReference type="EMBL" id="JAHZIK010000003">
    <property type="protein sequence ID" value="MBW7452510.1"/>
    <property type="molecule type" value="Genomic_DNA"/>
</dbReference>
<comment type="caution">
    <text evidence="2">The sequence shown here is derived from an EMBL/GenBank/DDBJ whole genome shotgun (WGS) entry which is preliminary data.</text>
</comment>
<dbReference type="Proteomes" id="UP001519887">
    <property type="component" value="Unassembled WGS sequence"/>
</dbReference>
<proteinExistence type="predicted"/>
<keyword evidence="2" id="KW-0489">Methyltransferase</keyword>
<evidence type="ECO:0000313" key="3">
    <source>
        <dbReference type="Proteomes" id="UP001519887"/>
    </source>
</evidence>
<dbReference type="SUPFAM" id="SSF53335">
    <property type="entry name" value="S-adenosyl-L-methionine-dependent methyltransferases"/>
    <property type="match status" value="1"/>
</dbReference>
<name>A0ABS7BV60_9BACL</name>
<reference evidence="2 3" key="1">
    <citation type="submission" date="2021-07" db="EMBL/GenBank/DDBJ databases">
        <title>Paenibacillus radiodurans sp. nov., isolated from the southeastern edge of Tengger Desert.</title>
        <authorList>
            <person name="Zhang G."/>
        </authorList>
    </citation>
    <scope>NUCLEOTIDE SEQUENCE [LARGE SCALE GENOMIC DNA]</scope>
    <source>
        <strain evidence="2 3">CCM 7311</strain>
    </source>
</reference>
<accession>A0ABS7BV60</accession>
<protein>
    <submittedName>
        <fullName evidence="2">Class I SAM-dependent methyltransferase</fullName>
    </submittedName>
</protein>
<dbReference type="Gene3D" id="3.40.50.150">
    <property type="entry name" value="Vaccinia Virus protein VP39"/>
    <property type="match status" value="1"/>
</dbReference>
<dbReference type="InterPro" id="IPR029063">
    <property type="entry name" value="SAM-dependent_MTases_sf"/>
</dbReference>
<gene>
    <name evidence="2" type="ORF">K0U00_00455</name>
</gene>